<protein>
    <recommendedName>
        <fullName evidence="3">Lipocalin-like domain-containing protein</fullName>
    </recommendedName>
</protein>
<dbReference type="PROSITE" id="PS51257">
    <property type="entry name" value="PROKAR_LIPOPROTEIN"/>
    <property type="match status" value="1"/>
</dbReference>
<keyword evidence="2" id="KW-1185">Reference proteome</keyword>
<reference evidence="1 2" key="1">
    <citation type="submission" date="2020-04" db="EMBL/GenBank/DDBJ databases">
        <title>Genome sequencing of novel species.</title>
        <authorList>
            <person name="Heo J."/>
            <person name="Kim S.-J."/>
            <person name="Kim J.-S."/>
            <person name="Hong S.-B."/>
            <person name="Kwon S.-W."/>
        </authorList>
    </citation>
    <scope>NUCLEOTIDE SEQUENCE [LARGE SCALE GENOMIC DNA]</scope>
    <source>
        <strain evidence="1 2">F39-2</strain>
    </source>
</reference>
<organism evidence="1 2">
    <name type="scientific">Mucilaginibacter robiniae</name>
    <dbReference type="NCBI Taxonomy" id="2728022"/>
    <lineage>
        <taxon>Bacteria</taxon>
        <taxon>Pseudomonadati</taxon>
        <taxon>Bacteroidota</taxon>
        <taxon>Sphingobacteriia</taxon>
        <taxon>Sphingobacteriales</taxon>
        <taxon>Sphingobacteriaceae</taxon>
        <taxon>Mucilaginibacter</taxon>
    </lineage>
</organism>
<sequence>MMKKVHIFLFIGLIGILSSCKQDPAVIPANLQNADLVGKWYLKSIDVQSVTGVNVPSTVSYSTGLTTDDYFEFKSTNNAATYSSSIIGKSYQGYYSANSSVSPQKLTFKSGDFLVSFNIKTLTKDSLIIYQASSSTSDTVTTTVTNYYNYAH</sequence>
<dbReference type="AlphaFoldDB" id="A0A7L5DYC6"/>
<evidence type="ECO:0000313" key="2">
    <source>
        <dbReference type="Proteomes" id="UP000503278"/>
    </source>
</evidence>
<evidence type="ECO:0008006" key="3">
    <source>
        <dbReference type="Google" id="ProtNLM"/>
    </source>
</evidence>
<proteinExistence type="predicted"/>
<name>A0A7L5DYC6_9SPHI</name>
<dbReference type="RefSeq" id="WP_169606225.1">
    <property type="nucleotide sequence ID" value="NZ_CP051682.1"/>
</dbReference>
<gene>
    <name evidence="1" type="ORF">HH214_04600</name>
</gene>
<dbReference type="KEGG" id="mrob:HH214_04600"/>
<accession>A0A7L5DYC6</accession>
<evidence type="ECO:0000313" key="1">
    <source>
        <dbReference type="EMBL" id="QJD95208.1"/>
    </source>
</evidence>
<dbReference type="EMBL" id="CP051682">
    <property type="protein sequence ID" value="QJD95208.1"/>
    <property type="molecule type" value="Genomic_DNA"/>
</dbReference>
<dbReference type="Proteomes" id="UP000503278">
    <property type="component" value="Chromosome"/>
</dbReference>